<evidence type="ECO:0000313" key="4">
    <source>
        <dbReference type="EMBL" id="CAF0698038.1"/>
    </source>
</evidence>
<dbReference type="Pfam" id="PF00216">
    <property type="entry name" value="Bac_DNA_binding"/>
    <property type="match status" value="1"/>
</dbReference>
<protein>
    <submittedName>
        <fullName evidence="4">DNA-binding protein HU-beta/integration host factor subunit alpha</fullName>
    </submittedName>
</protein>
<dbReference type="Proteomes" id="UP000663859">
    <property type="component" value="Unassembled WGS sequence"/>
</dbReference>
<dbReference type="RefSeq" id="WP_174583260.1">
    <property type="nucleotide sequence ID" value="NZ_CAJNOB010000017.1"/>
</dbReference>
<comment type="similarity">
    <text evidence="1 3">Belongs to the bacterial histone-like protein family.</text>
</comment>
<dbReference type="SUPFAM" id="SSF47729">
    <property type="entry name" value="IHF-like DNA-binding proteins"/>
    <property type="match status" value="1"/>
</dbReference>
<dbReference type="PRINTS" id="PR01727">
    <property type="entry name" value="DNABINDINGHU"/>
</dbReference>
<sequence>MGHVTRRDLIARVSDETGFSHQEVGQVLQKLLDCLKESLGKGETVELRRFGIFQVQMRKARKGRNPKQPETDIIIPPRPVVKFKPGKEVRELLAKLGDRLTQEG</sequence>
<dbReference type="PANTHER" id="PTHR33175:SF2">
    <property type="entry name" value="INTEGRATION HOST FACTOR SUBUNIT ALPHA"/>
    <property type="match status" value="1"/>
</dbReference>
<comment type="caution">
    <text evidence="4">The sequence shown here is derived from an EMBL/GenBank/DDBJ whole genome shotgun (WGS) entry which is preliminary data.</text>
</comment>
<proteinExistence type="inferred from homology"/>
<dbReference type="PANTHER" id="PTHR33175">
    <property type="entry name" value="DNA-BINDING PROTEIN HU"/>
    <property type="match status" value="1"/>
</dbReference>
<keyword evidence="5" id="KW-1185">Reference proteome</keyword>
<dbReference type="GO" id="GO:0003677">
    <property type="term" value="F:DNA binding"/>
    <property type="evidence" value="ECO:0007669"/>
    <property type="project" value="UniProtKB-KW"/>
</dbReference>
<name>A0A8J2BTJ5_9BACT</name>
<reference evidence="4" key="1">
    <citation type="submission" date="2021-02" db="EMBL/GenBank/DDBJ databases">
        <authorList>
            <person name="Cremers G."/>
            <person name="Picone N."/>
        </authorList>
    </citation>
    <scope>NUCLEOTIDE SEQUENCE</scope>
    <source>
        <strain evidence="4">PQ17</strain>
    </source>
</reference>
<evidence type="ECO:0000313" key="5">
    <source>
        <dbReference type="Proteomes" id="UP000663859"/>
    </source>
</evidence>
<accession>A0A8J2BTJ5</accession>
<dbReference type="GO" id="GO:0005829">
    <property type="term" value="C:cytosol"/>
    <property type="evidence" value="ECO:0007669"/>
    <property type="project" value="TreeGrafter"/>
</dbReference>
<dbReference type="GO" id="GO:0030527">
    <property type="term" value="F:structural constituent of chromatin"/>
    <property type="evidence" value="ECO:0007669"/>
    <property type="project" value="InterPro"/>
</dbReference>
<organism evidence="4 5">
    <name type="scientific">Candidatus Methylacidithermus pantelleriae</name>
    <dbReference type="NCBI Taxonomy" id="2744239"/>
    <lineage>
        <taxon>Bacteria</taxon>
        <taxon>Pseudomonadati</taxon>
        <taxon>Verrucomicrobiota</taxon>
        <taxon>Methylacidiphilae</taxon>
        <taxon>Methylacidiphilales</taxon>
        <taxon>Methylacidiphilaceae</taxon>
        <taxon>Candidatus Methylacidithermus</taxon>
    </lineage>
</organism>
<gene>
    <name evidence="4" type="ORF">MPNT_240022</name>
</gene>
<dbReference type="InterPro" id="IPR000119">
    <property type="entry name" value="Hist_DNA-bd"/>
</dbReference>
<dbReference type="InterPro" id="IPR010992">
    <property type="entry name" value="IHF-like_DNA-bd_dom_sf"/>
</dbReference>
<keyword evidence="2 4" id="KW-0238">DNA-binding</keyword>
<evidence type="ECO:0000256" key="1">
    <source>
        <dbReference type="ARBA" id="ARBA00010529"/>
    </source>
</evidence>
<evidence type="ECO:0000256" key="2">
    <source>
        <dbReference type="ARBA" id="ARBA00023125"/>
    </source>
</evidence>
<evidence type="ECO:0000256" key="3">
    <source>
        <dbReference type="RuleBase" id="RU003939"/>
    </source>
</evidence>
<dbReference type="AlphaFoldDB" id="A0A8J2BTJ5"/>
<dbReference type="EMBL" id="CAJNOB010000017">
    <property type="protein sequence ID" value="CAF0698038.1"/>
    <property type="molecule type" value="Genomic_DNA"/>
</dbReference>
<dbReference type="SMART" id="SM00411">
    <property type="entry name" value="BHL"/>
    <property type="match status" value="1"/>
</dbReference>
<dbReference type="Gene3D" id="4.10.520.10">
    <property type="entry name" value="IHF-like DNA-binding proteins"/>
    <property type="match status" value="1"/>
</dbReference>
<dbReference type="CDD" id="cd13836">
    <property type="entry name" value="IHF_B"/>
    <property type="match status" value="1"/>
</dbReference>